<gene>
    <name evidence="11" type="primary">SNAPC3</name>
</gene>
<comment type="subunit">
    <text evidence="9">Part of the SNAPc complex composed of 5 subunits: SNAPC1, SNAPC2, SNAPC3, SNAPC4 and SNAPC5. SNAPC3 interacts with SNAPC1.</text>
</comment>
<dbReference type="GO" id="GO:0001046">
    <property type="term" value="F:core promoter sequence-specific DNA binding"/>
    <property type="evidence" value="ECO:0007669"/>
    <property type="project" value="TreeGrafter"/>
</dbReference>
<dbReference type="GO" id="GO:0005730">
    <property type="term" value="C:nucleolus"/>
    <property type="evidence" value="ECO:0007669"/>
    <property type="project" value="Ensembl"/>
</dbReference>
<dbReference type="Ensembl" id="ENSLLTT00000009491.1">
    <property type="protein sequence ID" value="ENSLLTP00000009145.1"/>
    <property type="gene ID" value="ENSLLTG00000007007.1"/>
</dbReference>
<dbReference type="GO" id="GO:0019185">
    <property type="term" value="C:snRNA-activating protein complex"/>
    <property type="evidence" value="ECO:0007669"/>
    <property type="project" value="TreeGrafter"/>
</dbReference>
<dbReference type="GeneTree" id="ENSGT00390000005708"/>
<evidence type="ECO:0000256" key="7">
    <source>
        <dbReference type="ARBA" id="ARBA00023242"/>
    </source>
</evidence>
<evidence type="ECO:0000256" key="8">
    <source>
        <dbReference type="ARBA" id="ARBA00025193"/>
    </source>
</evidence>
<reference evidence="11" key="1">
    <citation type="submission" date="2025-08" db="UniProtKB">
        <authorList>
            <consortium name="Ensembl"/>
        </authorList>
    </citation>
    <scope>IDENTIFICATION</scope>
</reference>
<evidence type="ECO:0000256" key="2">
    <source>
        <dbReference type="ARBA" id="ARBA00010410"/>
    </source>
</evidence>
<evidence type="ECO:0000313" key="11">
    <source>
        <dbReference type="Ensembl" id="ENSLLTP00000009145.1"/>
    </source>
</evidence>
<dbReference type="GO" id="GO:0001006">
    <property type="term" value="F:RNA polymerase III type 3 promoter sequence-specific DNA binding"/>
    <property type="evidence" value="ECO:0007669"/>
    <property type="project" value="TreeGrafter"/>
</dbReference>
<comment type="subcellular location">
    <subcellularLocation>
        <location evidence="1">Nucleus</location>
    </subcellularLocation>
</comment>
<keyword evidence="12" id="KW-1185">Reference proteome</keyword>
<evidence type="ECO:0000256" key="4">
    <source>
        <dbReference type="ARBA" id="ARBA00023015"/>
    </source>
</evidence>
<evidence type="ECO:0000256" key="5">
    <source>
        <dbReference type="ARBA" id="ARBA00023125"/>
    </source>
</evidence>
<dbReference type="GO" id="GO:0003681">
    <property type="term" value="F:bent DNA binding"/>
    <property type="evidence" value="ECO:0007669"/>
    <property type="project" value="TreeGrafter"/>
</dbReference>
<evidence type="ECO:0000256" key="10">
    <source>
        <dbReference type="ARBA" id="ARBA00029606"/>
    </source>
</evidence>
<proteinExistence type="inferred from homology"/>
<dbReference type="GO" id="GO:0042796">
    <property type="term" value="P:snRNA transcription by RNA polymerase III"/>
    <property type="evidence" value="ECO:0007669"/>
    <property type="project" value="TreeGrafter"/>
</dbReference>
<dbReference type="GO" id="GO:0042795">
    <property type="term" value="P:snRNA transcription by RNA polymerase II"/>
    <property type="evidence" value="ECO:0007669"/>
    <property type="project" value="TreeGrafter"/>
</dbReference>
<evidence type="ECO:0000313" key="12">
    <source>
        <dbReference type="Proteomes" id="UP000694406"/>
    </source>
</evidence>
<keyword evidence="7" id="KW-0539">Nucleus</keyword>
<evidence type="ECO:0000256" key="6">
    <source>
        <dbReference type="ARBA" id="ARBA00023163"/>
    </source>
</evidence>
<evidence type="ECO:0000256" key="9">
    <source>
        <dbReference type="ARBA" id="ARBA00025958"/>
    </source>
</evidence>
<dbReference type="InterPro" id="IPR022042">
    <property type="entry name" value="snRNA-activating_su3"/>
</dbReference>
<evidence type="ECO:0000256" key="3">
    <source>
        <dbReference type="ARBA" id="ARBA00013634"/>
    </source>
</evidence>
<comment type="similarity">
    <text evidence="2">Belongs to the SNAPC3/SRD2 family.</text>
</comment>
<dbReference type="PANTHER" id="PTHR13421:SF16">
    <property type="entry name" value="SNRNA-ACTIVATING PROTEIN COMPLEX SUBUNIT 3"/>
    <property type="match status" value="1"/>
</dbReference>
<comment type="function">
    <text evidence="8">Part of the SNAPc complex required for the transcription of both RNA polymerase II and III small-nuclear RNA genes. Binds to the proximal sequence element (PSE), a non-TATA-box basal promoter element common to these 2 types of genes. Recruits TBP and BRF2 to the U6 snRNA TATA box.</text>
</comment>
<keyword evidence="6" id="KW-0804">Transcription</keyword>
<dbReference type="PANTHER" id="PTHR13421">
    <property type="entry name" value="SNRNA-ACTIVATING PROTEIN COMPLEX SUBUNIT 3"/>
    <property type="match status" value="1"/>
</dbReference>
<protein>
    <recommendedName>
        <fullName evidence="3">snRNA-activating protein complex subunit 3</fullName>
    </recommendedName>
    <alternativeName>
        <fullName evidence="10">Small nuclear RNA-activating complex polypeptide 3</fullName>
    </alternativeName>
</protein>
<dbReference type="AlphaFoldDB" id="A0A8C5S115"/>
<keyword evidence="4" id="KW-0805">Transcription regulation</keyword>
<dbReference type="GO" id="GO:0000978">
    <property type="term" value="F:RNA polymerase II cis-regulatory region sequence-specific DNA binding"/>
    <property type="evidence" value="ECO:0007669"/>
    <property type="project" value="TreeGrafter"/>
</dbReference>
<reference evidence="11" key="2">
    <citation type="submission" date="2025-09" db="UniProtKB">
        <authorList>
            <consortium name="Ensembl"/>
        </authorList>
    </citation>
    <scope>IDENTIFICATION</scope>
</reference>
<name>A0A8C5S115_LATLA</name>
<keyword evidence="5" id="KW-0238">DNA-binding</keyword>
<dbReference type="GO" id="GO:0016604">
    <property type="term" value="C:nuclear body"/>
    <property type="evidence" value="ECO:0007669"/>
    <property type="project" value="Ensembl"/>
</dbReference>
<evidence type="ECO:0000256" key="1">
    <source>
        <dbReference type="ARBA" id="ARBA00004123"/>
    </source>
</evidence>
<dbReference type="Pfam" id="PF12251">
    <property type="entry name" value="SNAPC3"/>
    <property type="match status" value="1"/>
</dbReference>
<dbReference type="Proteomes" id="UP000694406">
    <property type="component" value="Unplaced"/>
</dbReference>
<accession>A0A8C5S115</accession>
<organism evidence="11 12">
    <name type="scientific">Laticauda laticaudata</name>
    <name type="common">Blue-ringed sea krait</name>
    <name type="synonym">Blue-lipped sea krait</name>
    <dbReference type="NCBI Taxonomy" id="8630"/>
    <lineage>
        <taxon>Eukaryota</taxon>
        <taxon>Metazoa</taxon>
        <taxon>Chordata</taxon>
        <taxon>Craniata</taxon>
        <taxon>Vertebrata</taxon>
        <taxon>Euteleostomi</taxon>
        <taxon>Lepidosauria</taxon>
        <taxon>Squamata</taxon>
        <taxon>Bifurcata</taxon>
        <taxon>Unidentata</taxon>
        <taxon>Episquamata</taxon>
        <taxon>Toxicofera</taxon>
        <taxon>Serpentes</taxon>
        <taxon>Colubroidea</taxon>
        <taxon>Elapidae</taxon>
        <taxon>Laticaudinae</taxon>
        <taxon>Laticauda</taxon>
    </lineage>
</organism>
<sequence>MAGTGLGSGNNIPDYETVDLNTRAFQVGAFGALWKESLRPEDVSLQQAEPADDEAAVMEDFLCAPEIAAELKAVCRFCKAVSTLAISRKVSDQTCIAALRSSDKEDTEVIPEDTNLITLKIRQKALERREETILVDRACRQETFIHEMESHAIGKRPKDPGNMIDESELVLTLNIFYPVIFQKHKLRKPYQTLLVLGSQKLTELRDCISCVSDLQIGGEFSNNPAQAPENISKDLYKSAFFYFEGVFYNDSRCAECRDLSRTITEWAESRDRGYGALQATKMEDYTFNDLNIKIGFPYLYCHQGDCEHIVIITDIRLIHRDDCLDRSLYPLLTKKHWLWTKKCFVCKMYTARWVTNEDSLAPQEPSFFCDVCFQTLHYDADGNKLGEFLAYPYVDPGIFN</sequence>